<evidence type="ECO:0000256" key="5">
    <source>
        <dbReference type="ARBA" id="ARBA00022801"/>
    </source>
</evidence>
<dbReference type="SUPFAM" id="SSF54211">
    <property type="entry name" value="Ribosomal protein S5 domain 2-like"/>
    <property type="match status" value="1"/>
</dbReference>
<dbReference type="RefSeq" id="WP_186507168.1">
    <property type="nucleotide sequence ID" value="NZ_JACNEP010000009.1"/>
</dbReference>
<reference evidence="9" key="2">
    <citation type="submission" date="2020-08" db="EMBL/GenBank/DDBJ databases">
        <authorList>
            <person name="Lai Q."/>
        </authorList>
    </citation>
    <scope>NUCLEOTIDE SEQUENCE</scope>
    <source>
        <strain evidence="9">S27-2</strain>
    </source>
</reference>
<dbReference type="AlphaFoldDB" id="A0A8J6LZZ8"/>
<dbReference type="GO" id="GO:0030677">
    <property type="term" value="C:ribonuclease P complex"/>
    <property type="evidence" value="ECO:0007669"/>
    <property type="project" value="TreeGrafter"/>
</dbReference>
<dbReference type="HAMAP" id="MF_00227">
    <property type="entry name" value="RNase_P"/>
    <property type="match status" value="1"/>
</dbReference>
<dbReference type="InterPro" id="IPR020539">
    <property type="entry name" value="RNase_P_CS"/>
</dbReference>
<keyword evidence="10" id="KW-1185">Reference proteome</keyword>
<sequence length="119" mass="13635">MGENSFSRDVRLLTPTHFGNVFQDATSAPSPQLTLLAKHNQVNKARLGITIAKKRVKKAHDRNRIKRIIRESFRLNQSKLSNIDIVVIGKSGVDKLSNRELFELLEKLWKKLNRRCNAS</sequence>
<dbReference type="Proteomes" id="UP000601768">
    <property type="component" value="Unassembled WGS sequence"/>
</dbReference>
<evidence type="ECO:0000256" key="2">
    <source>
        <dbReference type="ARBA" id="ARBA00022694"/>
    </source>
</evidence>
<organism evidence="9 10">
    <name type="scientific">Neptunicella marina</name>
    <dbReference type="NCBI Taxonomy" id="2125989"/>
    <lineage>
        <taxon>Bacteria</taxon>
        <taxon>Pseudomonadati</taxon>
        <taxon>Pseudomonadota</taxon>
        <taxon>Gammaproteobacteria</taxon>
        <taxon>Alteromonadales</taxon>
        <taxon>Alteromonadaceae</taxon>
        <taxon>Neptunicella</taxon>
    </lineage>
</organism>
<dbReference type="InterPro" id="IPR000100">
    <property type="entry name" value="RNase_P"/>
</dbReference>
<reference evidence="9" key="1">
    <citation type="journal article" date="2018" name="Int. J. Syst. Evol. Microbiol.">
        <title>Neptunicella marina gen. nov., sp. nov., isolated from surface seawater.</title>
        <authorList>
            <person name="Liu X."/>
            <person name="Lai Q."/>
            <person name="Du Y."/>
            <person name="Zhang X."/>
            <person name="Liu Z."/>
            <person name="Sun F."/>
            <person name="Shao Z."/>
        </authorList>
    </citation>
    <scope>NUCLEOTIDE SEQUENCE</scope>
    <source>
        <strain evidence="9">S27-2</strain>
    </source>
</reference>
<dbReference type="EC" id="3.1.26.5" evidence="7 8"/>
<protein>
    <recommendedName>
        <fullName evidence="7 8">Ribonuclease P protein component</fullName>
        <shortName evidence="7">RNase P protein</shortName>
        <shortName evidence="7">RNaseP protein</shortName>
        <ecNumber evidence="7 8">3.1.26.5</ecNumber>
    </recommendedName>
    <alternativeName>
        <fullName evidence="7">Protein C5</fullName>
    </alternativeName>
</protein>
<dbReference type="PROSITE" id="PS00648">
    <property type="entry name" value="RIBONUCLEASE_P"/>
    <property type="match status" value="1"/>
</dbReference>
<evidence type="ECO:0000256" key="4">
    <source>
        <dbReference type="ARBA" id="ARBA00022759"/>
    </source>
</evidence>
<dbReference type="Gene3D" id="3.30.230.10">
    <property type="match status" value="1"/>
</dbReference>
<dbReference type="PANTHER" id="PTHR33992:SF1">
    <property type="entry name" value="RIBONUCLEASE P PROTEIN COMPONENT"/>
    <property type="match status" value="1"/>
</dbReference>
<evidence type="ECO:0000256" key="7">
    <source>
        <dbReference type="HAMAP-Rule" id="MF_00227"/>
    </source>
</evidence>
<keyword evidence="3 7" id="KW-0540">Nuclease</keyword>
<dbReference type="GO" id="GO:0042781">
    <property type="term" value="F:3'-tRNA processing endoribonuclease activity"/>
    <property type="evidence" value="ECO:0007669"/>
    <property type="project" value="TreeGrafter"/>
</dbReference>
<gene>
    <name evidence="7 9" type="primary">rnpA</name>
    <name evidence="9" type="ORF">H8B19_12190</name>
</gene>
<dbReference type="GO" id="GO:0004526">
    <property type="term" value="F:ribonuclease P activity"/>
    <property type="evidence" value="ECO:0007669"/>
    <property type="project" value="UniProtKB-UniRule"/>
</dbReference>
<evidence type="ECO:0000313" key="10">
    <source>
        <dbReference type="Proteomes" id="UP000601768"/>
    </source>
</evidence>
<name>A0A8J6LZZ8_9ALTE</name>
<evidence type="ECO:0000256" key="8">
    <source>
        <dbReference type="NCBIfam" id="TIGR00188"/>
    </source>
</evidence>
<accession>A0A8J6LZZ8</accession>
<evidence type="ECO:0000256" key="3">
    <source>
        <dbReference type="ARBA" id="ARBA00022722"/>
    </source>
</evidence>
<dbReference type="InterPro" id="IPR020568">
    <property type="entry name" value="Ribosomal_Su5_D2-typ_SF"/>
</dbReference>
<proteinExistence type="inferred from homology"/>
<keyword evidence="5 7" id="KW-0378">Hydrolase</keyword>
<dbReference type="PANTHER" id="PTHR33992">
    <property type="entry name" value="RIBONUCLEASE P PROTEIN COMPONENT"/>
    <property type="match status" value="1"/>
</dbReference>
<evidence type="ECO:0000313" key="9">
    <source>
        <dbReference type="EMBL" id="MBC3766640.1"/>
    </source>
</evidence>
<dbReference type="GO" id="GO:0001682">
    <property type="term" value="P:tRNA 5'-leader removal"/>
    <property type="evidence" value="ECO:0007669"/>
    <property type="project" value="UniProtKB-UniRule"/>
</dbReference>
<comment type="similarity">
    <text evidence="7">Belongs to the RnpA family.</text>
</comment>
<keyword evidence="4 7" id="KW-0255">Endonuclease</keyword>
<comment type="caution">
    <text evidence="9">The sequence shown here is derived from an EMBL/GenBank/DDBJ whole genome shotgun (WGS) entry which is preliminary data.</text>
</comment>
<keyword evidence="6 7" id="KW-0694">RNA-binding</keyword>
<dbReference type="InterPro" id="IPR014721">
    <property type="entry name" value="Ribsml_uS5_D2-typ_fold_subgr"/>
</dbReference>
<dbReference type="GO" id="GO:0000049">
    <property type="term" value="F:tRNA binding"/>
    <property type="evidence" value="ECO:0007669"/>
    <property type="project" value="UniProtKB-UniRule"/>
</dbReference>
<comment type="subunit">
    <text evidence="7">Consists of a catalytic RNA component (M1 or rnpB) and a protein subunit.</text>
</comment>
<comment type="function">
    <text evidence="1 7">RNaseP catalyzes the removal of the 5'-leader sequence from pre-tRNA to produce the mature 5'-terminus. It can also cleave other RNA substrates such as 4.5S RNA. The protein component plays an auxiliary but essential role in vivo by binding to the 5'-leader sequence and broadening the substrate specificity of the ribozyme.</text>
</comment>
<evidence type="ECO:0000256" key="1">
    <source>
        <dbReference type="ARBA" id="ARBA00002663"/>
    </source>
</evidence>
<dbReference type="Pfam" id="PF00825">
    <property type="entry name" value="Ribonuclease_P"/>
    <property type="match status" value="1"/>
</dbReference>
<keyword evidence="2 7" id="KW-0819">tRNA processing</keyword>
<evidence type="ECO:0000256" key="6">
    <source>
        <dbReference type="ARBA" id="ARBA00022884"/>
    </source>
</evidence>
<comment type="catalytic activity">
    <reaction evidence="7">
        <text>Endonucleolytic cleavage of RNA, removing 5'-extranucleotides from tRNA precursor.</text>
        <dbReference type="EC" id="3.1.26.5"/>
    </reaction>
</comment>
<dbReference type="NCBIfam" id="TIGR00188">
    <property type="entry name" value="rnpA"/>
    <property type="match status" value="1"/>
</dbReference>
<dbReference type="EMBL" id="JACNEP010000009">
    <property type="protein sequence ID" value="MBC3766640.1"/>
    <property type="molecule type" value="Genomic_DNA"/>
</dbReference>